<dbReference type="Proteomes" id="UP000006804">
    <property type="component" value="Chromosome"/>
</dbReference>
<evidence type="ECO:0000259" key="11">
    <source>
        <dbReference type="PROSITE" id="PS51671"/>
    </source>
</evidence>
<evidence type="ECO:0000256" key="9">
    <source>
        <dbReference type="RuleBase" id="RU003448"/>
    </source>
</evidence>
<comment type="similarity">
    <text evidence="2 9">Belongs to the aspartokinase family.</text>
</comment>
<dbReference type="STRING" id="688269.Theth_0530"/>
<dbReference type="GO" id="GO:0009090">
    <property type="term" value="P:homoserine biosynthetic process"/>
    <property type="evidence" value="ECO:0007669"/>
    <property type="project" value="TreeGrafter"/>
</dbReference>
<keyword evidence="3 9" id="KW-0808">Transferase</keyword>
<dbReference type="Gene3D" id="3.40.1160.10">
    <property type="entry name" value="Acetylglutamate kinase-like"/>
    <property type="match status" value="1"/>
</dbReference>
<dbReference type="PANTHER" id="PTHR21499">
    <property type="entry name" value="ASPARTATE KINASE"/>
    <property type="match status" value="1"/>
</dbReference>
<dbReference type="GO" id="GO:0005524">
    <property type="term" value="F:ATP binding"/>
    <property type="evidence" value="ECO:0007669"/>
    <property type="project" value="UniProtKB-KW"/>
</dbReference>
<dbReference type="InterPro" id="IPR036393">
    <property type="entry name" value="AceGlu_kinase-like_sf"/>
</dbReference>
<dbReference type="UniPathway" id="UPA00034">
    <property type="reaction ID" value="UER00015"/>
</dbReference>
<evidence type="ECO:0000256" key="5">
    <source>
        <dbReference type="ARBA" id="ARBA00022777"/>
    </source>
</evidence>
<dbReference type="InterPro" id="IPR005260">
    <property type="entry name" value="Asp_kin_monofn"/>
</dbReference>
<dbReference type="InterPro" id="IPR054352">
    <property type="entry name" value="ACT_Aspartokinase"/>
</dbReference>
<feature type="domain" description="ACT" evidence="11">
    <location>
        <begin position="383"/>
        <end position="451"/>
    </location>
</feature>
<evidence type="ECO:0000256" key="2">
    <source>
        <dbReference type="ARBA" id="ARBA00010122"/>
    </source>
</evidence>
<dbReference type="InterPro" id="IPR001341">
    <property type="entry name" value="Asp_kinase"/>
</dbReference>
<evidence type="ECO:0000256" key="7">
    <source>
        <dbReference type="ARBA" id="ARBA00047872"/>
    </source>
</evidence>
<comment type="pathway">
    <text evidence="10">Amino-acid biosynthesis; L-threonine biosynthesis; L-threonine from L-aspartate: step 1/5.</text>
</comment>
<evidence type="ECO:0000256" key="10">
    <source>
        <dbReference type="RuleBase" id="RU004249"/>
    </source>
</evidence>
<feature type="binding site" evidence="8">
    <location>
        <begin position="7"/>
        <end position="10"/>
    </location>
    <ligand>
        <name>ATP</name>
        <dbReference type="ChEBI" id="CHEBI:30616"/>
    </ligand>
</feature>
<dbReference type="GO" id="GO:0009089">
    <property type="term" value="P:lysine biosynthetic process via diaminopimelate"/>
    <property type="evidence" value="ECO:0007669"/>
    <property type="project" value="UniProtKB-UniPathway"/>
</dbReference>
<dbReference type="HOGENOM" id="CLU_009116_6_1_0"/>
<comment type="pathway">
    <text evidence="10">Amino-acid biosynthesis; L-methionine biosynthesis via de novo pathway; L-homoserine from L-aspartate: step 1/3.</text>
</comment>
<dbReference type="UniPathway" id="UPA00051">
    <property type="reaction ID" value="UER00462"/>
</dbReference>
<evidence type="ECO:0000256" key="1">
    <source>
        <dbReference type="ARBA" id="ARBA00004766"/>
    </source>
</evidence>
<dbReference type="SUPFAM" id="SSF53633">
    <property type="entry name" value="Carbamate kinase-like"/>
    <property type="match status" value="1"/>
</dbReference>
<dbReference type="PIRSF" id="PIRSF000726">
    <property type="entry name" value="Asp_kin"/>
    <property type="match status" value="1"/>
</dbReference>
<dbReference type="OrthoDB" id="9799110at2"/>
<gene>
    <name evidence="12" type="ORF">Theth_0530</name>
</gene>
<dbReference type="NCBIfam" id="TIGR00657">
    <property type="entry name" value="asp_kinases"/>
    <property type="match status" value="1"/>
</dbReference>
<dbReference type="Gene3D" id="3.30.2130.10">
    <property type="entry name" value="VC0802-like"/>
    <property type="match status" value="1"/>
</dbReference>
<dbReference type="GO" id="GO:0004072">
    <property type="term" value="F:aspartate kinase activity"/>
    <property type="evidence" value="ECO:0007669"/>
    <property type="project" value="UniProtKB-EC"/>
</dbReference>
<dbReference type="GO" id="GO:0005829">
    <property type="term" value="C:cytosol"/>
    <property type="evidence" value="ECO:0007669"/>
    <property type="project" value="TreeGrafter"/>
</dbReference>
<dbReference type="InterPro" id="IPR002912">
    <property type="entry name" value="ACT_dom"/>
</dbReference>
<reference evidence="12 13" key="1">
    <citation type="submission" date="2010-11" db="EMBL/GenBank/DDBJ databases">
        <title>The complete genome of Thermotoga thermarum DSM 5069.</title>
        <authorList>
            <consortium name="US DOE Joint Genome Institute (JGI-PGF)"/>
            <person name="Lucas S."/>
            <person name="Copeland A."/>
            <person name="Lapidus A."/>
            <person name="Bruce D."/>
            <person name="Goodwin L."/>
            <person name="Pitluck S."/>
            <person name="Kyrpides N."/>
            <person name="Mavromatis K."/>
            <person name="Ivanova N."/>
            <person name="Zeytun A."/>
            <person name="Brettin T."/>
            <person name="Detter J.C."/>
            <person name="Tapia R."/>
            <person name="Han C."/>
            <person name="Land M."/>
            <person name="Hauser L."/>
            <person name="Markowitz V."/>
            <person name="Cheng J.-F."/>
            <person name="Hugenholtz P."/>
            <person name="Woyke T."/>
            <person name="Wu D."/>
            <person name="Spring S."/>
            <person name="Schroeder M."/>
            <person name="Brambilla E."/>
            <person name="Klenk H.-P."/>
            <person name="Eisen J.A."/>
        </authorList>
    </citation>
    <scope>NUCLEOTIDE SEQUENCE [LARGE SCALE GENOMIC DNA]</scope>
    <source>
        <strain evidence="12 13">DSM 5069</strain>
    </source>
</reference>
<dbReference type="PATRIC" id="fig|688269.3.peg.550"/>
<dbReference type="Pfam" id="PF22468">
    <property type="entry name" value="ACT_9"/>
    <property type="match status" value="1"/>
</dbReference>
<evidence type="ECO:0000313" key="12">
    <source>
        <dbReference type="EMBL" id="AEH50619.1"/>
    </source>
</evidence>
<keyword evidence="5 9" id="KW-0418">Kinase</keyword>
<keyword evidence="6 8" id="KW-0067">ATP-binding</keyword>
<dbReference type="InterPro" id="IPR042199">
    <property type="entry name" value="AsparK_Bifunc_asparK/hSer_DH"/>
</dbReference>
<dbReference type="UniPathway" id="UPA00050">
    <property type="reaction ID" value="UER00461"/>
</dbReference>
<dbReference type="CDD" id="cd04868">
    <property type="entry name" value="ACT_AK-like"/>
    <property type="match status" value="1"/>
</dbReference>
<keyword evidence="10" id="KW-0028">Amino-acid biosynthesis</keyword>
<dbReference type="EMBL" id="CP002351">
    <property type="protein sequence ID" value="AEH50619.1"/>
    <property type="molecule type" value="Genomic_DNA"/>
</dbReference>
<evidence type="ECO:0000256" key="6">
    <source>
        <dbReference type="ARBA" id="ARBA00022840"/>
    </source>
</evidence>
<keyword evidence="13" id="KW-1185">Reference proteome</keyword>
<comment type="catalytic activity">
    <reaction evidence="7 9">
        <text>L-aspartate + ATP = 4-phospho-L-aspartate + ADP</text>
        <dbReference type="Rhea" id="RHEA:23776"/>
        <dbReference type="ChEBI" id="CHEBI:29991"/>
        <dbReference type="ChEBI" id="CHEBI:30616"/>
        <dbReference type="ChEBI" id="CHEBI:57535"/>
        <dbReference type="ChEBI" id="CHEBI:456216"/>
        <dbReference type="EC" id="2.7.2.4"/>
    </reaction>
</comment>
<dbReference type="AlphaFoldDB" id="F7YXH8"/>
<dbReference type="InterPro" id="IPR045865">
    <property type="entry name" value="ACT-like_dom_sf"/>
</dbReference>
<dbReference type="SUPFAM" id="SSF55021">
    <property type="entry name" value="ACT-like"/>
    <property type="match status" value="2"/>
</dbReference>
<dbReference type="eggNOG" id="COG0527">
    <property type="taxonomic scope" value="Bacteria"/>
</dbReference>
<dbReference type="GO" id="GO:0009088">
    <property type="term" value="P:threonine biosynthetic process"/>
    <property type="evidence" value="ECO:0007669"/>
    <property type="project" value="UniProtKB-UniPathway"/>
</dbReference>
<organism evidence="12 13">
    <name type="scientific">Pseudothermotoga thermarum DSM 5069</name>
    <dbReference type="NCBI Taxonomy" id="688269"/>
    <lineage>
        <taxon>Bacteria</taxon>
        <taxon>Thermotogati</taxon>
        <taxon>Thermotogota</taxon>
        <taxon>Thermotogae</taxon>
        <taxon>Thermotogales</taxon>
        <taxon>Thermotogaceae</taxon>
        <taxon>Pseudothermotoga</taxon>
    </lineage>
</organism>
<name>F7YXH8_9THEM</name>
<dbReference type="InterPro" id="IPR001048">
    <property type="entry name" value="Asp/Glu/Uridylate_kinase"/>
</dbReference>
<dbReference type="RefSeq" id="WP_013931842.1">
    <property type="nucleotide sequence ID" value="NC_015707.1"/>
</dbReference>
<comment type="pathway">
    <text evidence="1 10">Amino-acid biosynthesis; L-lysine biosynthesis via DAP pathway; (S)-tetrahydrodipicolinate from L-aspartate: step 1/4.</text>
</comment>
<evidence type="ECO:0000313" key="13">
    <source>
        <dbReference type="Proteomes" id="UP000006804"/>
    </source>
</evidence>
<accession>F7YXH8</accession>
<feature type="binding site" evidence="8">
    <location>
        <position position="44"/>
    </location>
    <ligand>
        <name>substrate</name>
    </ligand>
</feature>
<sequence length="451" mass="50215">MKSVVLKFGGSNLKTKEDLEKILTVVKMYQDPMVIVVSAIYGVTNQLIDLLRKPSSINTQEFLNYLYSLYKGFLGYDDEELKQRVFDIENYLEAVKLMNKVPDFVYDLVISHGERCSSLMLTKWLNQNGIECQEALPEKIGLVTDGKFRNASIDLEASRENLKKALEPGKNYVVPGFYGIHEDFVTILGRGGSDYTATAIAYCIDAKRVDLYKDVPGFMTCDPKYVKGVKPVKMLNYDEAAELSYFGAKILHHASVDPLRKKSIPLYIFNINNFVSIDQPDTIISANGSCTNRIIKSISFTDDIAVIQFKGTNVGRVPGILGQIASIFGNEGLNIKSVVTSQTSINFLISRQDIEKCKKITSKINVPEIEEINYKTDISLIAVVGNGILQKHGIAARVFTAVSKKNINVEMISAGASDVTMYFIVNITDRNAALQAIHDEFFGKGDEDEND</sequence>
<dbReference type="Pfam" id="PF00696">
    <property type="entry name" value="AA_kinase"/>
    <property type="match status" value="1"/>
</dbReference>
<evidence type="ECO:0000256" key="3">
    <source>
        <dbReference type="ARBA" id="ARBA00022679"/>
    </source>
</evidence>
<evidence type="ECO:0000256" key="4">
    <source>
        <dbReference type="ARBA" id="ARBA00022741"/>
    </source>
</evidence>
<feature type="binding site" evidence="8">
    <location>
        <position position="114"/>
    </location>
    <ligand>
        <name>substrate</name>
    </ligand>
</feature>
<dbReference type="PROSITE" id="PS51671">
    <property type="entry name" value="ACT"/>
    <property type="match status" value="1"/>
</dbReference>
<dbReference type="Gene3D" id="1.20.120.1320">
    <property type="entry name" value="Aspartokinase, catalytic domain"/>
    <property type="match status" value="1"/>
</dbReference>
<proteinExistence type="inferred from homology"/>
<dbReference type="CDD" id="cd04892">
    <property type="entry name" value="ACT_AK-like_2"/>
    <property type="match status" value="1"/>
</dbReference>
<dbReference type="EC" id="2.7.2.4" evidence="9"/>
<evidence type="ECO:0000256" key="8">
    <source>
        <dbReference type="PIRSR" id="PIRSR000726-1"/>
    </source>
</evidence>
<protein>
    <recommendedName>
        <fullName evidence="9">Aspartokinase</fullName>
        <ecNumber evidence="9">2.7.2.4</ecNumber>
    </recommendedName>
</protein>
<dbReference type="PANTHER" id="PTHR21499:SF59">
    <property type="entry name" value="ASPARTOKINASE"/>
    <property type="match status" value="1"/>
</dbReference>
<dbReference type="KEGG" id="tta:Theth_0530"/>
<keyword evidence="4 8" id="KW-0547">Nucleotide-binding</keyword>